<gene>
    <name evidence="2" type="ORF">GCM10023351_32310</name>
</gene>
<dbReference type="Pfam" id="PF13460">
    <property type="entry name" value="NAD_binding_10"/>
    <property type="match status" value="1"/>
</dbReference>
<dbReference type="PANTHER" id="PTHR43355:SF2">
    <property type="entry name" value="FLAVIN REDUCTASE (NADPH)"/>
    <property type="match status" value="1"/>
</dbReference>
<comment type="caution">
    <text evidence="2">The sequence shown here is derived from an EMBL/GenBank/DDBJ whole genome shotgun (WGS) entry which is preliminary data.</text>
</comment>
<dbReference type="Proteomes" id="UP001501645">
    <property type="component" value="Unassembled WGS sequence"/>
</dbReference>
<sequence length="213" mass="21894">MVRIAVFGGTGYAGSHILRTAAERGHEVISYSRSVPAETIAGVSYRAGSIADPAVVAEAVSDAEVVVSAVSPRGAMAGATAPAIAVLAEEARRTGTRLGVVGGAGSLLVAEEGPRLLDAGFPEEYKPEAEEMAGVLDALRETPDDLDWFFVSPAGGFGAFAPGEATGSYRLGGDVLLVDDKGESFISGADLALAIVEEIETPAHRRARFTAAY</sequence>
<keyword evidence="3" id="KW-1185">Reference proteome</keyword>
<dbReference type="InterPro" id="IPR036291">
    <property type="entry name" value="NAD(P)-bd_dom_sf"/>
</dbReference>
<evidence type="ECO:0000259" key="1">
    <source>
        <dbReference type="Pfam" id="PF13460"/>
    </source>
</evidence>
<dbReference type="Gene3D" id="3.40.50.720">
    <property type="entry name" value="NAD(P)-binding Rossmann-like Domain"/>
    <property type="match status" value="1"/>
</dbReference>
<protein>
    <submittedName>
        <fullName evidence="2">NAD(P)H-binding protein</fullName>
    </submittedName>
</protein>
<dbReference type="PANTHER" id="PTHR43355">
    <property type="entry name" value="FLAVIN REDUCTASE (NADPH)"/>
    <property type="match status" value="1"/>
</dbReference>
<name>A0ABP9AQ38_9MICO</name>
<organism evidence="2 3">
    <name type="scientific">Microbacterium gilvum</name>
    <dbReference type="NCBI Taxonomy" id="1336204"/>
    <lineage>
        <taxon>Bacteria</taxon>
        <taxon>Bacillati</taxon>
        <taxon>Actinomycetota</taxon>
        <taxon>Actinomycetes</taxon>
        <taxon>Micrococcales</taxon>
        <taxon>Microbacteriaceae</taxon>
        <taxon>Microbacterium</taxon>
    </lineage>
</organism>
<reference evidence="3" key="1">
    <citation type="journal article" date="2019" name="Int. J. Syst. Evol. Microbiol.">
        <title>The Global Catalogue of Microorganisms (GCM) 10K type strain sequencing project: providing services to taxonomists for standard genome sequencing and annotation.</title>
        <authorList>
            <consortium name="The Broad Institute Genomics Platform"/>
            <consortium name="The Broad Institute Genome Sequencing Center for Infectious Disease"/>
            <person name="Wu L."/>
            <person name="Ma J."/>
        </authorList>
    </citation>
    <scope>NUCLEOTIDE SEQUENCE [LARGE SCALE GENOMIC DNA]</scope>
    <source>
        <strain evidence="3">JCM 18537</strain>
    </source>
</reference>
<feature type="domain" description="NAD(P)-binding" evidence="1">
    <location>
        <begin position="8"/>
        <end position="202"/>
    </location>
</feature>
<accession>A0ABP9AQ38</accession>
<evidence type="ECO:0000313" key="2">
    <source>
        <dbReference type="EMBL" id="GAA4784295.1"/>
    </source>
</evidence>
<dbReference type="InterPro" id="IPR016040">
    <property type="entry name" value="NAD(P)-bd_dom"/>
</dbReference>
<dbReference type="InterPro" id="IPR051606">
    <property type="entry name" value="Polyketide_Oxido-like"/>
</dbReference>
<dbReference type="SUPFAM" id="SSF51735">
    <property type="entry name" value="NAD(P)-binding Rossmann-fold domains"/>
    <property type="match status" value="1"/>
</dbReference>
<proteinExistence type="predicted"/>
<dbReference type="EMBL" id="BAABKO010000006">
    <property type="protein sequence ID" value="GAA4784295.1"/>
    <property type="molecule type" value="Genomic_DNA"/>
</dbReference>
<dbReference type="RefSeq" id="WP_345441568.1">
    <property type="nucleotide sequence ID" value="NZ_BAABKO010000006.1"/>
</dbReference>
<evidence type="ECO:0000313" key="3">
    <source>
        <dbReference type="Proteomes" id="UP001501645"/>
    </source>
</evidence>